<gene>
    <name evidence="4" type="ORF">EDC24_0986</name>
</gene>
<dbReference type="SMART" id="SM00228">
    <property type="entry name" value="PDZ"/>
    <property type="match status" value="1"/>
</dbReference>
<dbReference type="SUPFAM" id="SSF50156">
    <property type="entry name" value="PDZ domain-like"/>
    <property type="match status" value="1"/>
</dbReference>
<dbReference type="PROSITE" id="PS51786">
    <property type="entry name" value="LON_PROTEOLYTIC"/>
    <property type="match status" value="1"/>
</dbReference>
<keyword evidence="5" id="KW-1185">Reference proteome</keyword>
<dbReference type="InterPro" id="IPR014721">
    <property type="entry name" value="Ribsml_uS5_D2-typ_fold_subgr"/>
</dbReference>
<dbReference type="EC" id="3.4.21.53" evidence="1"/>
<dbReference type="Proteomes" id="UP000276443">
    <property type="component" value="Unassembled WGS sequence"/>
</dbReference>
<dbReference type="PANTHER" id="PTHR10046">
    <property type="entry name" value="ATP DEPENDENT LON PROTEASE FAMILY MEMBER"/>
    <property type="match status" value="1"/>
</dbReference>
<evidence type="ECO:0000259" key="3">
    <source>
        <dbReference type="PROSITE" id="PS51786"/>
    </source>
</evidence>
<evidence type="ECO:0000313" key="4">
    <source>
        <dbReference type="EMBL" id="RPF56098.1"/>
    </source>
</evidence>
<evidence type="ECO:0000259" key="2">
    <source>
        <dbReference type="PROSITE" id="PS50106"/>
    </source>
</evidence>
<accession>A0A3N5C1Y8</accession>
<evidence type="ECO:0000256" key="1">
    <source>
        <dbReference type="PROSITE-ProRule" id="PRU01122"/>
    </source>
</evidence>
<feature type="active site" evidence="1">
    <location>
        <position position="280"/>
    </location>
</feature>
<comment type="catalytic activity">
    <reaction evidence="1">
        <text>Hydrolysis of proteins in presence of ATP.</text>
        <dbReference type="EC" id="3.4.21.53"/>
    </reaction>
</comment>
<dbReference type="PROSITE" id="PS50106">
    <property type="entry name" value="PDZ"/>
    <property type="match status" value="1"/>
</dbReference>
<proteinExistence type="inferred from homology"/>
<comment type="similarity">
    <text evidence="1">Belongs to the peptidase S16 family.</text>
</comment>
<feature type="domain" description="Lon proteolytic" evidence="3">
    <location>
        <begin position="187"/>
        <end position="337"/>
    </location>
</feature>
<dbReference type="GO" id="GO:0005524">
    <property type="term" value="F:ATP binding"/>
    <property type="evidence" value="ECO:0007669"/>
    <property type="project" value="InterPro"/>
</dbReference>
<dbReference type="SUPFAM" id="SSF54211">
    <property type="entry name" value="Ribosomal protein S5 domain 2-like"/>
    <property type="match status" value="1"/>
</dbReference>
<dbReference type="GO" id="GO:0030163">
    <property type="term" value="P:protein catabolic process"/>
    <property type="evidence" value="ECO:0007669"/>
    <property type="project" value="InterPro"/>
</dbReference>
<dbReference type="Pfam" id="PF05362">
    <property type="entry name" value="Lon_C"/>
    <property type="match status" value="1"/>
</dbReference>
<dbReference type="GO" id="GO:0004176">
    <property type="term" value="F:ATP-dependent peptidase activity"/>
    <property type="evidence" value="ECO:0007669"/>
    <property type="project" value="UniProtKB-UniRule"/>
</dbReference>
<sequence length="339" mass="37830">MMINRKQLALFSIIIIAVFLLSSYKLDYYIYQPGDIYSLDEVVDVEDHFDSEGELHLVTVRGGQATPFYYLWAKIRPHYEIYDLEDIRPEGISQEEYIDTQLHFMETSKEAAQVVAYRAADRDIEIEYNGVYVMTVVDGMPAEGQLQSGDRIIEMDGQTVSSSQEIVDMTQSYEAGEEIELTVIRDEEEISVSFALGTFPDEPDRVGMGISLVTDREVSVSPNANFDSGSIGGPSAGLMMALELYDQLTSEDLTKGLKITGTGEIDYEGNVFRIGGIDKKVVAADRKDVDIFFAPNEGGREGSNYEVAKETAEEIGTDMEIVPVDTFDDALNYLKDLKN</sequence>
<protein>
    <recommendedName>
        <fullName evidence="1">endopeptidase La</fullName>
        <ecNumber evidence="1">3.4.21.53</ecNumber>
    </recommendedName>
</protein>
<keyword evidence="1" id="KW-0378">Hydrolase</keyword>
<dbReference type="OrthoDB" id="2356897at2"/>
<dbReference type="InterPro" id="IPR036034">
    <property type="entry name" value="PDZ_sf"/>
</dbReference>
<name>A0A3N5C1Y8_9BACI</name>
<dbReference type="InterPro" id="IPR027065">
    <property type="entry name" value="Lon_Prtase"/>
</dbReference>
<comment type="caution">
    <text evidence="4">The sequence shown here is derived from an EMBL/GenBank/DDBJ whole genome shotgun (WGS) entry which is preliminary data.</text>
</comment>
<dbReference type="GO" id="GO:0004252">
    <property type="term" value="F:serine-type endopeptidase activity"/>
    <property type="evidence" value="ECO:0007669"/>
    <property type="project" value="UniProtKB-UniRule"/>
</dbReference>
<dbReference type="InterPro" id="IPR020568">
    <property type="entry name" value="Ribosomal_Su5_D2-typ_SF"/>
</dbReference>
<dbReference type="NCBIfam" id="NF041438">
    <property type="entry name" value="SepM_fam_S16"/>
    <property type="match status" value="1"/>
</dbReference>
<feature type="active site" evidence="1">
    <location>
        <position position="235"/>
    </location>
</feature>
<keyword evidence="1" id="KW-0720">Serine protease</keyword>
<evidence type="ECO:0000313" key="5">
    <source>
        <dbReference type="Proteomes" id="UP000276443"/>
    </source>
</evidence>
<organism evidence="4 5">
    <name type="scientific">Aquisalibacillus elongatus</name>
    <dbReference type="NCBI Taxonomy" id="485577"/>
    <lineage>
        <taxon>Bacteria</taxon>
        <taxon>Bacillati</taxon>
        <taxon>Bacillota</taxon>
        <taxon>Bacilli</taxon>
        <taxon>Bacillales</taxon>
        <taxon>Bacillaceae</taxon>
        <taxon>Aquisalibacillus</taxon>
    </lineage>
</organism>
<keyword evidence="1" id="KW-0645">Protease</keyword>
<dbReference type="EMBL" id="RKRF01000007">
    <property type="protein sequence ID" value="RPF56098.1"/>
    <property type="molecule type" value="Genomic_DNA"/>
</dbReference>
<feature type="domain" description="PDZ" evidence="2">
    <location>
        <begin position="130"/>
        <end position="187"/>
    </location>
</feature>
<reference evidence="4 5" key="1">
    <citation type="submission" date="2018-11" db="EMBL/GenBank/DDBJ databases">
        <title>Genomic Encyclopedia of Type Strains, Phase IV (KMG-IV): sequencing the most valuable type-strain genomes for metagenomic binning, comparative biology and taxonomic classification.</title>
        <authorList>
            <person name="Goeker M."/>
        </authorList>
    </citation>
    <scope>NUCLEOTIDE SEQUENCE [LARGE SCALE GENOMIC DNA]</scope>
    <source>
        <strain evidence="4 5">DSM 18090</strain>
    </source>
</reference>
<dbReference type="Gene3D" id="3.30.230.10">
    <property type="match status" value="1"/>
</dbReference>
<dbReference type="InterPro" id="IPR008269">
    <property type="entry name" value="Lon_proteolytic"/>
</dbReference>
<dbReference type="Pfam" id="PF13180">
    <property type="entry name" value="PDZ_2"/>
    <property type="match status" value="1"/>
</dbReference>
<dbReference type="GO" id="GO:0006508">
    <property type="term" value="P:proteolysis"/>
    <property type="evidence" value="ECO:0007669"/>
    <property type="project" value="UniProtKB-KW"/>
</dbReference>
<dbReference type="AlphaFoldDB" id="A0A3N5C1Y8"/>
<dbReference type="InterPro" id="IPR001478">
    <property type="entry name" value="PDZ"/>
</dbReference>